<gene>
    <name evidence="1" type="ordered locus">Rleg_6940</name>
</gene>
<dbReference type="HOGENOM" id="CLU_201913_0_0_5"/>
<geneLocation type="plasmid" evidence="1 2">
    <name>pR132502</name>
</geneLocation>
<sequence>MSDTDRRPLTEAPRMHVHYCEEKGCAEWGGWGNSPSPAGATRWWCFEHFPHKSYEQEQALGRKREAAERGDSVQWLLGGSSAHL</sequence>
<accession>C6B7B4</accession>
<dbReference type="AlphaFoldDB" id="C6B7B4"/>
<evidence type="ECO:0000313" key="2">
    <source>
        <dbReference type="Proteomes" id="UP000002256"/>
    </source>
</evidence>
<name>C6B7B4_RHILS</name>
<evidence type="ECO:0000313" key="1">
    <source>
        <dbReference type="EMBL" id="ACS59972.1"/>
    </source>
</evidence>
<dbReference type="KEGG" id="rlg:Rleg_6940"/>
<protein>
    <submittedName>
        <fullName evidence="1">Uncharacterized protein</fullName>
    </submittedName>
</protein>
<dbReference type="EMBL" id="CP001624">
    <property type="protein sequence ID" value="ACS59972.1"/>
    <property type="molecule type" value="Genomic_DNA"/>
</dbReference>
<reference evidence="1 2" key="1">
    <citation type="journal article" date="2010" name="Stand. Genomic Sci.">
        <title>Complete genome sequence of Rhizobium leguminosarum bv. trifolii strain WSM1325, an effective microsymbiont of annual Mediterranean clovers.</title>
        <authorList>
            <person name="Reeve W."/>
            <person name="O'Hara G."/>
            <person name="Chain P."/>
            <person name="Ardley J."/>
            <person name="Brau L."/>
            <person name="Nandesena K."/>
            <person name="Tiwari R."/>
            <person name="Copeland A."/>
            <person name="Nolan M."/>
            <person name="Han C."/>
            <person name="Brettin T."/>
            <person name="Land M."/>
            <person name="Ovchinikova G."/>
            <person name="Ivanova N."/>
            <person name="Mavromatis K."/>
            <person name="Markowitz V."/>
            <person name="Kyrpides N."/>
            <person name="Melino V."/>
            <person name="Denton M."/>
            <person name="Yates R."/>
            <person name="Howieson J."/>
        </authorList>
    </citation>
    <scope>NUCLEOTIDE SEQUENCE [LARGE SCALE GENOMIC DNA]</scope>
    <source>
        <strain evidence="2">WSM1325</strain>
        <plasmid evidence="2">Plasmid pR132502</plasmid>
    </source>
</reference>
<dbReference type="OrthoDB" id="8450964at2"/>
<dbReference type="Proteomes" id="UP000002256">
    <property type="component" value="Plasmid pR132502"/>
</dbReference>
<proteinExistence type="predicted"/>
<organism evidence="1 2">
    <name type="scientific">Rhizobium leguminosarum bv. trifolii (strain WSM1325)</name>
    <dbReference type="NCBI Taxonomy" id="395491"/>
    <lineage>
        <taxon>Bacteria</taxon>
        <taxon>Pseudomonadati</taxon>
        <taxon>Pseudomonadota</taxon>
        <taxon>Alphaproteobacteria</taxon>
        <taxon>Hyphomicrobiales</taxon>
        <taxon>Rhizobiaceae</taxon>
        <taxon>Rhizobium/Agrobacterium group</taxon>
        <taxon>Rhizobium</taxon>
    </lineage>
</organism>
<keyword evidence="1" id="KW-0614">Plasmid</keyword>